<feature type="region of interest" description="Disordered" evidence="1">
    <location>
        <begin position="58"/>
        <end position="113"/>
    </location>
</feature>
<dbReference type="NCBIfam" id="TIGR02605">
    <property type="entry name" value="CxxC_CxxC_SSSS"/>
    <property type="match status" value="1"/>
</dbReference>
<keyword evidence="4" id="KW-1185">Reference proteome</keyword>
<feature type="compositionally biased region" description="Low complexity" evidence="1">
    <location>
        <begin position="68"/>
        <end position="113"/>
    </location>
</feature>
<proteinExistence type="predicted"/>
<gene>
    <name evidence="3" type="ordered locus">AciPR4_0545</name>
</gene>
<name>E8V3W6_TERSS</name>
<dbReference type="eggNOG" id="COG2331">
    <property type="taxonomic scope" value="Bacteria"/>
</dbReference>
<dbReference type="PANTHER" id="PTHR34404:SF2">
    <property type="entry name" value="CONSERVED SERINE RICH PROTEIN"/>
    <property type="match status" value="1"/>
</dbReference>
<dbReference type="PANTHER" id="PTHR34404">
    <property type="entry name" value="REGULATORY PROTEIN, FMDB FAMILY"/>
    <property type="match status" value="1"/>
</dbReference>
<evidence type="ECO:0000259" key="2">
    <source>
        <dbReference type="SMART" id="SM00834"/>
    </source>
</evidence>
<feature type="domain" description="Putative regulatory protein FmdB zinc ribbon" evidence="2">
    <location>
        <begin position="1"/>
        <end position="41"/>
    </location>
</feature>
<accession>E8V3W6</accession>
<sequence>MPMYEYECTQCHKHTEKRQKFSDPEITQCPHCGGLLERVISAPAVMFKGGGWYADLYSSSKKTPKTPATGEGSSTPAASGSSEGAAPAAAATATPAATAAPVSSSTSSSSSDK</sequence>
<protein>
    <submittedName>
        <fullName evidence="3">Regulatory protein, FmdB family</fullName>
    </submittedName>
</protein>
<evidence type="ECO:0000256" key="1">
    <source>
        <dbReference type="SAM" id="MobiDB-lite"/>
    </source>
</evidence>
<dbReference type="Pfam" id="PF09723">
    <property type="entry name" value="Zn_ribbon_8"/>
    <property type="match status" value="1"/>
</dbReference>
<dbReference type="InterPro" id="IPR013429">
    <property type="entry name" value="Regulatory_FmdB_Zinc_ribbon"/>
</dbReference>
<dbReference type="EMBL" id="CP002467">
    <property type="protein sequence ID" value="ADV81380.1"/>
    <property type="molecule type" value="Genomic_DNA"/>
</dbReference>
<dbReference type="HOGENOM" id="CLU_136025_1_1_0"/>
<dbReference type="KEGG" id="tsa:AciPR4_0545"/>
<organism evidence="3 4">
    <name type="scientific">Terriglobus saanensis (strain ATCC BAA-1853 / DSM 23119 / SP1PR4)</name>
    <dbReference type="NCBI Taxonomy" id="401053"/>
    <lineage>
        <taxon>Bacteria</taxon>
        <taxon>Pseudomonadati</taxon>
        <taxon>Acidobacteriota</taxon>
        <taxon>Terriglobia</taxon>
        <taxon>Terriglobales</taxon>
        <taxon>Acidobacteriaceae</taxon>
        <taxon>Terriglobus</taxon>
    </lineage>
</organism>
<dbReference type="SMART" id="SM00834">
    <property type="entry name" value="CxxC_CXXC_SSSS"/>
    <property type="match status" value="1"/>
</dbReference>
<dbReference type="OrthoDB" id="9813321at2"/>
<dbReference type="Proteomes" id="UP000006844">
    <property type="component" value="Chromosome"/>
</dbReference>
<dbReference type="STRING" id="401053.AciPR4_0545"/>
<dbReference type="AlphaFoldDB" id="E8V3W6"/>
<reference evidence="3 4" key="1">
    <citation type="journal article" date="2012" name="Stand. Genomic Sci.">
        <title>Complete genome sequence of Terriglobus saanensis type strain SP1PR4(T), an Acidobacteria from tundra soil.</title>
        <authorList>
            <person name="Rawat S.R."/>
            <person name="Mannisto M.K."/>
            <person name="Starovoytov V."/>
            <person name="Goodwin L."/>
            <person name="Nolan M."/>
            <person name="Hauser L."/>
            <person name="Land M."/>
            <person name="Davenport K.W."/>
            <person name="Woyke T."/>
            <person name="Haggblom M.M."/>
        </authorList>
    </citation>
    <scope>NUCLEOTIDE SEQUENCE</scope>
    <source>
        <strain evidence="4">ATCC BAA-1853 / DSM 23119 / SP1PR4</strain>
    </source>
</reference>
<evidence type="ECO:0000313" key="4">
    <source>
        <dbReference type="Proteomes" id="UP000006844"/>
    </source>
</evidence>
<evidence type="ECO:0000313" key="3">
    <source>
        <dbReference type="EMBL" id="ADV81380.1"/>
    </source>
</evidence>